<feature type="active site" description="Nucleophile" evidence="2">
    <location>
        <position position="75"/>
    </location>
</feature>
<gene>
    <name evidence="4" type="ORF">RY831_20795</name>
</gene>
<feature type="active site" description="Proton acceptor" evidence="2">
    <location>
        <position position="285"/>
    </location>
</feature>
<dbReference type="InterPro" id="IPR016035">
    <property type="entry name" value="Acyl_Trfase/lysoPLipase"/>
</dbReference>
<evidence type="ECO:0000313" key="5">
    <source>
        <dbReference type="Proteomes" id="UP001352263"/>
    </source>
</evidence>
<evidence type="ECO:0000259" key="3">
    <source>
        <dbReference type="PROSITE" id="PS51635"/>
    </source>
</evidence>
<dbReference type="Proteomes" id="UP001352263">
    <property type="component" value="Unassembled WGS sequence"/>
</dbReference>
<dbReference type="Gene3D" id="3.40.1090.10">
    <property type="entry name" value="Cytosolic phospholipase A2 catalytic domain"/>
    <property type="match status" value="1"/>
</dbReference>
<protein>
    <submittedName>
        <fullName evidence="4">Patatin-like phospholipase family protein</fullName>
    </submittedName>
</protein>
<feature type="short sequence motif" description="GXSXG" evidence="2">
    <location>
        <begin position="73"/>
        <end position="77"/>
    </location>
</feature>
<dbReference type="Pfam" id="PF01734">
    <property type="entry name" value="Patatin"/>
    <property type="match status" value="1"/>
</dbReference>
<dbReference type="PANTHER" id="PTHR46394">
    <property type="entry name" value="ANNEXIN"/>
    <property type="match status" value="1"/>
</dbReference>
<reference evidence="4 5" key="1">
    <citation type="submission" date="2023-10" db="EMBL/GenBank/DDBJ databases">
        <title>Noviherbaspirillum sp. CPCC 100848 genome assembly.</title>
        <authorList>
            <person name="Li X.Y."/>
            <person name="Fang X.M."/>
        </authorList>
    </citation>
    <scope>NUCLEOTIDE SEQUENCE [LARGE SCALE GENOMIC DNA]</scope>
    <source>
        <strain evidence="4 5">CPCC 100848</strain>
    </source>
</reference>
<dbReference type="RefSeq" id="WP_326508295.1">
    <property type="nucleotide sequence ID" value="NZ_JAWIIV010000020.1"/>
</dbReference>
<dbReference type="InterPro" id="IPR002641">
    <property type="entry name" value="PNPLA_dom"/>
</dbReference>
<keyword evidence="1 2" id="KW-0443">Lipid metabolism</keyword>
<keyword evidence="2" id="KW-0442">Lipid degradation</keyword>
<keyword evidence="2" id="KW-0378">Hydrolase</keyword>
<comment type="caution">
    <text evidence="4">The sequence shown here is derived from an EMBL/GenBank/DDBJ whole genome shotgun (WGS) entry which is preliminary data.</text>
</comment>
<dbReference type="EMBL" id="JAWIIV010000020">
    <property type="protein sequence ID" value="MEC4721609.1"/>
    <property type="molecule type" value="Genomic_DNA"/>
</dbReference>
<feature type="short sequence motif" description="GXGXXG" evidence="2">
    <location>
        <begin position="46"/>
        <end position="51"/>
    </location>
</feature>
<dbReference type="PROSITE" id="PS51635">
    <property type="entry name" value="PNPLA"/>
    <property type="match status" value="1"/>
</dbReference>
<name>A0ABU6JD95_9BURK</name>
<dbReference type="InterPro" id="IPR052580">
    <property type="entry name" value="Lipid_Hydrolase"/>
</dbReference>
<evidence type="ECO:0000313" key="4">
    <source>
        <dbReference type="EMBL" id="MEC4721609.1"/>
    </source>
</evidence>
<sequence length="429" mass="47159">MINPTYFTEEARVVAAVAAARRCADRQYSDLIDDEGHQYVDLVMEGGGVLGIALVGYTYVLEKAGIRFLGIGGTSAGSINAVMLAALGKPADEKCDELVRKLANMPIASFIDGDSDARNFTDAALKKAGMAKLLWKALQVMDNLDDDLGLHPGDEFLKWLTEALESAGVRTTRDLQKRLADVPASLRARSGIRGGAALSAEDRQGRLAMVAADVTTETKVEFPRMAHLYWDSPDDINPACYARASMSIPFFFHPYRVSGCPQNTQAQWRNAGYCGALPQEVLFMDGGIMSNFPINLFHEPYRVPLAPTFGVKIGADRMVPTRIEKPAQLLSAIFDAARHTLDEDFIAQNPDYRQLVEMIDTADHNWLDFTMKDVDKQDLFARGAQAAARFLDKFDWTDYKKTREGIAAAFRMSDHAKARAGHAAAVPGE</sequence>
<evidence type="ECO:0000256" key="1">
    <source>
        <dbReference type="ARBA" id="ARBA00023098"/>
    </source>
</evidence>
<dbReference type="SUPFAM" id="SSF52151">
    <property type="entry name" value="FabD/lysophospholipase-like"/>
    <property type="match status" value="1"/>
</dbReference>
<feature type="short sequence motif" description="DGA/G" evidence="2">
    <location>
        <begin position="285"/>
        <end position="287"/>
    </location>
</feature>
<proteinExistence type="predicted"/>
<feature type="domain" description="PNPLA" evidence="3">
    <location>
        <begin position="42"/>
        <end position="298"/>
    </location>
</feature>
<organism evidence="4 5">
    <name type="scientific">Noviherbaspirillum album</name>
    <dbReference type="NCBI Taxonomy" id="3080276"/>
    <lineage>
        <taxon>Bacteria</taxon>
        <taxon>Pseudomonadati</taxon>
        <taxon>Pseudomonadota</taxon>
        <taxon>Betaproteobacteria</taxon>
        <taxon>Burkholderiales</taxon>
        <taxon>Oxalobacteraceae</taxon>
        <taxon>Noviherbaspirillum</taxon>
    </lineage>
</organism>
<evidence type="ECO:0000256" key="2">
    <source>
        <dbReference type="PROSITE-ProRule" id="PRU01161"/>
    </source>
</evidence>
<keyword evidence="5" id="KW-1185">Reference proteome</keyword>
<accession>A0ABU6JD95</accession>
<dbReference type="PANTHER" id="PTHR46394:SF1">
    <property type="entry name" value="PNPLA DOMAIN-CONTAINING PROTEIN"/>
    <property type="match status" value="1"/>
</dbReference>